<feature type="transmembrane region" description="Helical" evidence="2">
    <location>
        <begin position="234"/>
        <end position="256"/>
    </location>
</feature>
<keyword evidence="2" id="KW-0472">Membrane</keyword>
<dbReference type="SUPFAM" id="SSF82895">
    <property type="entry name" value="TSP-1 type 1 repeat"/>
    <property type="match status" value="1"/>
</dbReference>
<accession>A0ABP0PXR2</accession>
<gene>
    <name evidence="3" type="ORF">SCF082_LOCUS37973</name>
</gene>
<comment type="caution">
    <text evidence="3">The sequence shown here is derived from an EMBL/GenBank/DDBJ whole genome shotgun (WGS) entry which is preliminary data.</text>
</comment>
<evidence type="ECO:0000256" key="2">
    <source>
        <dbReference type="SAM" id="Phobius"/>
    </source>
</evidence>
<name>A0ABP0PXR2_9DINO</name>
<feature type="compositionally biased region" description="Low complexity" evidence="1">
    <location>
        <begin position="396"/>
        <end position="423"/>
    </location>
</feature>
<sequence length="613" mass="68358">QADQAMQTTGATLAQRFTFPIYTPLAAAWWSEGSSTSTLPVVPLQQAHEQVILQALAQHFVLDPAQILFLTRPGSARRLQTVSLAKCSLDFVVEVLPSNDANSLEQRLGRFGSAWSFDSFRQRLATAMNESGLVLPSCFSGDPTVAVQHVQVINDFALASSEWLASEWGACPGLCGEAVHSRGVECSTGNEYACNVSGNKPPTTQRCEIYVDCPFDWNCPFGGPGADLACPVQLFLFVTGVVIVSILLLCILRLVVRHFCCQRPKGGELALYGKHGQQMKVNFYIVEQKGEQEDLNVMKMLSLQSKEAEDPSKLHVVWDVDVEKAQKMEIEKWKMKKIGGGITSEQQQRALQRLPGNANNGRKYARQSTGEMLRMSEQEAKVEWALSQKSHKTSSSRRSSPSRRVSRDASPSKSPRSKSSSGGDQEKDQPYPLNARVEYFSSNNCRWLPATIGSSYTEDGYDIHLTGVRGYGAQTRAKVELHQLRAPILEGEFVSVFSTKEEIWHHGTVLSKALPSVAVVGFTIKILHEDEEMILHNVPLHHVWRRFPEGMPVQVYQDEIGWMNAQVLRDAEMIEPLPEKDAMPSWYTVEVAYDHGETEEVPGYRVQRQVMSL</sequence>
<evidence type="ECO:0000313" key="4">
    <source>
        <dbReference type="Proteomes" id="UP001642464"/>
    </source>
</evidence>
<dbReference type="PROSITE" id="PS50092">
    <property type="entry name" value="TSP1"/>
    <property type="match status" value="1"/>
</dbReference>
<dbReference type="Proteomes" id="UP001642464">
    <property type="component" value="Unassembled WGS sequence"/>
</dbReference>
<feature type="region of interest" description="Disordered" evidence="1">
    <location>
        <begin position="352"/>
        <end position="431"/>
    </location>
</feature>
<dbReference type="EMBL" id="CAXAMM010038629">
    <property type="protein sequence ID" value="CAK9079599.1"/>
    <property type="molecule type" value="Genomic_DNA"/>
</dbReference>
<keyword evidence="2" id="KW-0812">Transmembrane</keyword>
<keyword evidence="4" id="KW-1185">Reference proteome</keyword>
<proteinExistence type="predicted"/>
<evidence type="ECO:0000313" key="3">
    <source>
        <dbReference type="EMBL" id="CAK9079599.1"/>
    </source>
</evidence>
<feature type="non-terminal residue" evidence="3">
    <location>
        <position position="1"/>
    </location>
</feature>
<dbReference type="InterPro" id="IPR000884">
    <property type="entry name" value="TSP1_rpt"/>
</dbReference>
<reference evidence="3 4" key="1">
    <citation type="submission" date="2024-02" db="EMBL/GenBank/DDBJ databases">
        <authorList>
            <person name="Chen Y."/>
            <person name="Shah S."/>
            <person name="Dougan E. K."/>
            <person name="Thang M."/>
            <person name="Chan C."/>
        </authorList>
    </citation>
    <scope>NUCLEOTIDE SEQUENCE [LARGE SCALE GENOMIC DNA]</scope>
</reference>
<evidence type="ECO:0000256" key="1">
    <source>
        <dbReference type="SAM" id="MobiDB-lite"/>
    </source>
</evidence>
<dbReference type="InterPro" id="IPR036383">
    <property type="entry name" value="TSP1_rpt_sf"/>
</dbReference>
<organism evidence="3 4">
    <name type="scientific">Durusdinium trenchii</name>
    <dbReference type="NCBI Taxonomy" id="1381693"/>
    <lineage>
        <taxon>Eukaryota</taxon>
        <taxon>Sar</taxon>
        <taxon>Alveolata</taxon>
        <taxon>Dinophyceae</taxon>
        <taxon>Suessiales</taxon>
        <taxon>Symbiodiniaceae</taxon>
        <taxon>Durusdinium</taxon>
    </lineage>
</organism>
<keyword evidence="2" id="KW-1133">Transmembrane helix</keyword>
<protein>
    <submittedName>
        <fullName evidence="3">Uncharacterized protein</fullName>
    </submittedName>
</protein>